<dbReference type="GO" id="GO:0042158">
    <property type="term" value="P:lipoprotein biosynthetic process"/>
    <property type="evidence" value="ECO:0007669"/>
    <property type="project" value="UniProtKB-UniRule"/>
</dbReference>
<dbReference type="AlphaFoldDB" id="A0A845QEL5"/>
<comment type="function">
    <text evidence="7">Catalyzes the transfer of the diacylglyceryl group from phosphatidylglycerol to the sulfhydryl group of the N-terminal cysteine of a prolipoprotein, the first step in the formation of mature lipoproteins.</text>
</comment>
<dbReference type="EMBL" id="WXYQ01000013">
    <property type="protein sequence ID" value="NBG97033.1"/>
    <property type="molecule type" value="Genomic_DNA"/>
</dbReference>
<gene>
    <name evidence="7" type="primary">lgt</name>
    <name evidence="8" type="ORF">GTQ45_14945</name>
</gene>
<comment type="catalytic activity">
    <reaction evidence="7">
        <text>L-cysteinyl-[prolipoprotein] + a 1,2-diacyl-sn-glycero-3-phospho-(1'-sn-glycerol) = an S-1,2-diacyl-sn-glyceryl-L-cysteinyl-[prolipoprotein] + sn-glycerol 1-phosphate + H(+)</text>
        <dbReference type="Rhea" id="RHEA:56712"/>
        <dbReference type="Rhea" id="RHEA-COMP:14679"/>
        <dbReference type="Rhea" id="RHEA-COMP:14680"/>
        <dbReference type="ChEBI" id="CHEBI:15378"/>
        <dbReference type="ChEBI" id="CHEBI:29950"/>
        <dbReference type="ChEBI" id="CHEBI:57685"/>
        <dbReference type="ChEBI" id="CHEBI:64716"/>
        <dbReference type="ChEBI" id="CHEBI:140658"/>
        <dbReference type="EC" id="2.5.1.145"/>
    </reaction>
</comment>
<feature type="transmembrane region" description="Helical" evidence="7">
    <location>
        <begin position="225"/>
        <end position="242"/>
    </location>
</feature>
<evidence type="ECO:0000256" key="5">
    <source>
        <dbReference type="ARBA" id="ARBA00022989"/>
    </source>
</evidence>
<keyword evidence="8" id="KW-0449">Lipoprotein</keyword>
<feature type="transmembrane region" description="Helical" evidence="7">
    <location>
        <begin position="254"/>
        <end position="279"/>
    </location>
</feature>
<evidence type="ECO:0000256" key="6">
    <source>
        <dbReference type="ARBA" id="ARBA00023136"/>
    </source>
</evidence>
<dbReference type="InterPro" id="IPR001640">
    <property type="entry name" value="Lgt"/>
</dbReference>
<keyword evidence="9" id="KW-1185">Reference proteome</keyword>
<comment type="similarity">
    <text evidence="1 7">Belongs to the Lgt family.</text>
</comment>
<dbReference type="UniPathway" id="UPA00664"/>
<keyword evidence="5 7" id="KW-1133">Transmembrane helix</keyword>
<evidence type="ECO:0000256" key="3">
    <source>
        <dbReference type="ARBA" id="ARBA00022679"/>
    </source>
</evidence>
<comment type="pathway">
    <text evidence="7">Protein modification; lipoprotein biosynthesis (diacylglyceryl transfer).</text>
</comment>
<dbReference type="RefSeq" id="WP_160589012.1">
    <property type="nucleotide sequence ID" value="NZ_BMHN01000001.1"/>
</dbReference>
<keyword evidence="4 7" id="KW-0812">Transmembrane</keyword>
<evidence type="ECO:0000313" key="9">
    <source>
        <dbReference type="Proteomes" id="UP000470384"/>
    </source>
</evidence>
<dbReference type="HAMAP" id="MF_01147">
    <property type="entry name" value="Lgt"/>
    <property type="match status" value="1"/>
</dbReference>
<protein>
    <recommendedName>
        <fullName evidence="7">Phosphatidylglycerol--prolipoprotein diacylglyceryl transferase</fullName>
        <ecNumber evidence="7">2.5.1.145</ecNumber>
    </recommendedName>
</protein>
<keyword evidence="2 7" id="KW-1003">Cell membrane</keyword>
<dbReference type="PROSITE" id="PS01311">
    <property type="entry name" value="LGT"/>
    <property type="match status" value="1"/>
</dbReference>
<name>A0A845QEL5_9HYPH</name>
<dbReference type="Proteomes" id="UP000470384">
    <property type="component" value="Unassembled WGS sequence"/>
</dbReference>
<dbReference type="EC" id="2.5.1.145" evidence="7"/>
<evidence type="ECO:0000256" key="2">
    <source>
        <dbReference type="ARBA" id="ARBA00022475"/>
    </source>
</evidence>
<evidence type="ECO:0000256" key="7">
    <source>
        <dbReference type="HAMAP-Rule" id="MF_01147"/>
    </source>
</evidence>
<feature type="binding site" evidence="7">
    <location>
        <position position="161"/>
    </location>
    <ligand>
        <name>a 1,2-diacyl-sn-glycero-3-phospho-(1'-sn-glycerol)</name>
        <dbReference type="ChEBI" id="CHEBI:64716"/>
    </ligand>
</feature>
<dbReference type="NCBIfam" id="TIGR00544">
    <property type="entry name" value="lgt"/>
    <property type="match status" value="1"/>
</dbReference>
<dbReference type="PANTHER" id="PTHR30589:SF0">
    <property type="entry name" value="PHOSPHATIDYLGLYCEROL--PROLIPOPROTEIN DIACYLGLYCERYL TRANSFERASE"/>
    <property type="match status" value="1"/>
</dbReference>
<dbReference type="Pfam" id="PF01790">
    <property type="entry name" value="LGT"/>
    <property type="match status" value="1"/>
</dbReference>
<keyword evidence="6 7" id="KW-0472">Membrane</keyword>
<feature type="transmembrane region" description="Helical" evidence="7">
    <location>
        <begin position="20"/>
        <end position="40"/>
    </location>
</feature>
<dbReference type="GO" id="GO:0008961">
    <property type="term" value="F:phosphatidylglycerol-prolipoprotein diacylglyceryl transferase activity"/>
    <property type="evidence" value="ECO:0007669"/>
    <property type="project" value="UniProtKB-UniRule"/>
</dbReference>
<reference evidence="8 9" key="1">
    <citation type="journal article" date="2016" name="Int. J. Syst. Evol. Microbiol.">
        <title>Pyruvatibacter mobilis gen. nov., sp. nov., a marine bacterium from the culture broth of Picochlorum sp. 122.</title>
        <authorList>
            <person name="Wang G."/>
            <person name="Tang M."/>
            <person name="Wu H."/>
            <person name="Dai S."/>
            <person name="Li T."/>
            <person name="Chen C."/>
            <person name="He H."/>
            <person name="Fan J."/>
            <person name="Xiang W."/>
            <person name="Li X."/>
        </authorList>
    </citation>
    <scope>NUCLEOTIDE SEQUENCE [LARGE SCALE GENOMIC DNA]</scope>
    <source>
        <strain evidence="8 9">GYP-11</strain>
    </source>
</reference>
<feature type="transmembrane region" description="Helical" evidence="7">
    <location>
        <begin position="78"/>
        <end position="100"/>
    </location>
</feature>
<sequence>MYEITYPQFDPVLVEIGPLVIRWYALAYIAGIIGGWRLALRMVQTPRLWEGYPYPAAAQKRKHAKPQAPILPEHIDDFLVWATLGIILGGRIGFVLFYNLPYYLSNPIEIFYVWQGGMAFHGGLAGMVIAIVLFARSRGINMFSLGDLIATVAPLGYFFGRLANFINGELWGRAADVPWAMVFPRDELGIARHPSQLYQAAIDGALLFTIVLVAVYRFQTLRRPGLTIGIFLTGYGCARFFTENFREPDPQLGYLIGNWLTMGMTLSLPMIVAGIWFIWRANAEPPLGTRAVDKAPAKQG</sequence>
<dbReference type="OrthoDB" id="871140at2"/>
<feature type="transmembrane region" description="Helical" evidence="7">
    <location>
        <begin position="142"/>
        <end position="160"/>
    </location>
</feature>
<dbReference type="GO" id="GO:0005886">
    <property type="term" value="C:plasma membrane"/>
    <property type="evidence" value="ECO:0007669"/>
    <property type="project" value="UniProtKB-SubCell"/>
</dbReference>
<keyword evidence="3 7" id="KW-0808">Transferase</keyword>
<dbReference type="PANTHER" id="PTHR30589">
    <property type="entry name" value="PROLIPOPROTEIN DIACYLGLYCERYL TRANSFERASE"/>
    <property type="match status" value="1"/>
</dbReference>
<dbReference type="GeneID" id="300653920"/>
<accession>A0A845QEL5</accession>
<comment type="caution">
    <text evidence="8">The sequence shown here is derived from an EMBL/GenBank/DDBJ whole genome shotgun (WGS) entry which is preliminary data.</text>
</comment>
<feature type="transmembrane region" description="Helical" evidence="7">
    <location>
        <begin position="197"/>
        <end position="218"/>
    </location>
</feature>
<evidence type="ECO:0000313" key="8">
    <source>
        <dbReference type="EMBL" id="NBG97033.1"/>
    </source>
</evidence>
<evidence type="ECO:0000256" key="1">
    <source>
        <dbReference type="ARBA" id="ARBA00007150"/>
    </source>
</evidence>
<feature type="transmembrane region" description="Helical" evidence="7">
    <location>
        <begin position="112"/>
        <end position="135"/>
    </location>
</feature>
<proteinExistence type="inferred from homology"/>
<comment type="subcellular location">
    <subcellularLocation>
        <location evidence="7">Cell membrane</location>
        <topology evidence="7">Multi-pass membrane protein</topology>
    </subcellularLocation>
</comment>
<evidence type="ECO:0000256" key="4">
    <source>
        <dbReference type="ARBA" id="ARBA00022692"/>
    </source>
</evidence>
<organism evidence="8 9">
    <name type="scientific">Pyruvatibacter mobilis</name>
    <dbReference type="NCBI Taxonomy" id="1712261"/>
    <lineage>
        <taxon>Bacteria</taxon>
        <taxon>Pseudomonadati</taxon>
        <taxon>Pseudomonadota</taxon>
        <taxon>Alphaproteobacteria</taxon>
        <taxon>Hyphomicrobiales</taxon>
        <taxon>Parvibaculaceae</taxon>
        <taxon>Pyruvatibacter</taxon>
    </lineage>
</organism>